<comment type="caution">
    <text evidence="3">The sequence shown here is derived from an EMBL/GenBank/DDBJ whole genome shotgun (WGS) entry which is preliminary data.</text>
</comment>
<evidence type="ECO:0000313" key="4">
    <source>
        <dbReference type="Proteomes" id="UP000322110"/>
    </source>
</evidence>
<dbReference type="OrthoDB" id="9791166at2"/>
<feature type="transmembrane region" description="Helical" evidence="1">
    <location>
        <begin position="145"/>
        <end position="175"/>
    </location>
</feature>
<evidence type="ECO:0000259" key="2">
    <source>
        <dbReference type="Pfam" id="PF03413"/>
    </source>
</evidence>
<evidence type="ECO:0000313" key="3">
    <source>
        <dbReference type="EMBL" id="KAA2214836.1"/>
    </source>
</evidence>
<accession>A0A5B2TK52</accession>
<dbReference type="PANTHER" id="PTHR34219">
    <property type="entry name" value="IRON-REGULATED INNER MEMBRANE PROTEIN-RELATED"/>
    <property type="match status" value="1"/>
</dbReference>
<feature type="transmembrane region" description="Helical" evidence="1">
    <location>
        <begin position="205"/>
        <end position="230"/>
    </location>
</feature>
<feature type="transmembrane region" description="Helical" evidence="1">
    <location>
        <begin position="416"/>
        <end position="443"/>
    </location>
</feature>
<feature type="transmembrane region" description="Helical" evidence="1">
    <location>
        <begin position="25"/>
        <end position="49"/>
    </location>
</feature>
<keyword evidence="1" id="KW-1133">Transmembrane helix</keyword>
<dbReference type="EMBL" id="VUKA01000001">
    <property type="protein sequence ID" value="KAA2214836.1"/>
    <property type="molecule type" value="Genomic_DNA"/>
</dbReference>
<keyword evidence="1" id="KW-0472">Membrane</keyword>
<dbReference type="Proteomes" id="UP000322110">
    <property type="component" value="Unassembled WGS sequence"/>
</dbReference>
<organism evidence="3 4">
    <name type="scientific">Teichococcus oryzae</name>
    <dbReference type="NCBI Taxonomy" id="1608942"/>
    <lineage>
        <taxon>Bacteria</taxon>
        <taxon>Pseudomonadati</taxon>
        <taxon>Pseudomonadota</taxon>
        <taxon>Alphaproteobacteria</taxon>
        <taxon>Acetobacterales</taxon>
        <taxon>Roseomonadaceae</taxon>
        <taxon>Roseomonas</taxon>
    </lineage>
</organism>
<dbReference type="AlphaFoldDB" id="A0A5B2TK52"/>
<keyword evidence="4" id="KW-1185">Reference proteome</keyword>
<dbReference type="InterPro" id="IPR005625">
    <property type="entry name" value="PepSY-ass_TM"/>
</dbReference>
<dbReference type="InterPro" id="IPR025711">
    <property type="entry name" value="PepSY"/>
</dbReference>
<gene>
    <name evidence="3" type="ORF">F0Q34_03895</name>
</gene>
<sequence>MSFSSSPQAGRPRGVPDLYRAVWRWHFYAGLLVVPFLILLSVTGALYAFRAEIDTLIHRDVMRVVAQPGPRHAPEQLVAAALRAQPGTAFRYVPPARPDASAEIGIRTAAGERLVVYADPHSGHVLGAIADKGTAMGIVRRLHSLAFFGPVANGLIEIAAGWSILLVGTGLYLWWPRPSGETGREKGGVVTVRGHPGRRIFWRDLHAVTGAGVGVVLLFLAITGMPWSVFWGSTVNQWANGHNFGYPAGLRVALPMSEEHLGHAAPTSWSLEQARLPHSTGHGAQPIGLDAAVAAFDRLELAPGYAVSLPVGGNGVYTGSVYPNDLARQRVVHLDQYSGQALLDMGYADYGPLGRALEWGINIHLGQQWGLANQIGLVLFCLGILVLCVSGTVMWWKRRPKGALGVPPLPRERRVLRGVVAMLAVGGIIFPLVGLSLLVMLALDRVLVRLAARGRVREAA</sequence>
<protein>
    <submittedName>
        <fullName evidence="3">PepSY domain-containing protein</fullName>
    </submittedName>
</protein>
<keyword evidence="1" id="KW-0812">Transmembrane</keyword>
<dbReference type="PANTHER" id="PTHR34219:SF1">
    <property type="entry name" value="PEPSY DOMAIN-CONTAINING PROTEIN"/>
    <property type="match status" value="1"/>
</dbReference>
<feature type="transmembrane region" description="Helical" evidence="1">
    <location>
        <begin position="375"/>
        <end position="396"/>
    </location>
</feature>
<dbReference type="Pfam" id="PF03929">
    <property type="entry name" value="PepSY_TM"/>
    <property type="match status" value="1"/>
</dbReference>
<evidence type="ECO:0000256" key="1">
    <source>
        <dbReference type="SAM" id="Phobius"/>
    </source>
</evidence>
<dbReference type="Pfam" id="PF03413">
    <property type="entry name" value="PepSY"/>
    <property type="match status" value="1"/>
</dbReference>
<reference evidence="3 4" key="1">
    <citation type="journal article" date="2015" name="Int. J. Syst. Evol. Microbiol.">
        <title>Roseomonas oryzae sp. nov., isolated from paddy rhizosphere soil.</title>
        <authorList>
            <person name="Ramaprasad E.V."/>
            <person name="Sasikala Ch."/>
            <person name="Ramana Ch.V."/>
        </authorList>
    </citation>
    <scope>NUCLEOTIDE SEQUENCE [LARGE SCALE GENOMIC DNA]</scope>
    <source>
        <strain evidence="3 4">KCTC 42542</strain>
    </source>
</reference>
<dbReference type="RefSeq" id="WP_149810791.1">
    <property type="nucleotide sequence ID" value="NZ_VUKA01000001.1"/>
</dbReference>
<name>A0A5B2TK52_9PROT</name>
<proteinExistence type="predicted"/>
<feature type="domain" description="PepSY" evidence="2">
    <location>
        <begin position="74"/>
        <end position="127"/>
    </location>
</feature>